<evidence type="ECO:0000256" key="1">
    <source>
        <dbReference type="ARBA" id="ARBA00022801"/>
    </source>
</evidence>
<dbReference type="FunFam" id="2.30.40.10:FF:000065">
    <property type="entry name" value="N-acetylglucosamine-6-phosphate deacetylase"/>
    <property type="match status" value="1"/>
</dbReference>
<sequence>MPSNKSVSDAPIVQFTNCRILRSHQLQREDLWVREGKILNPEKLFFDEKGSADIQLDCKDSIIAPGFIDVQINGGFGVDFSLATDDFKSGIDLVSQKILSHGVTSFCPTLVTSPPPVYHQGPIWKDHSSARRRKGHTRSIASAPLRQVPSRTCLPPTGPWTVSG</sequence>
<evidence type="ECO:0000313" key="2">
    <source>
        <dbReference type="Ensembl" id="ENSSOCP00000006756.1"/>
    </source>
</evidence>
<reference evidence="2" key="1">
    <citation type="submission" date="2025-08" db="UniProtKB">
        <authorList>
            <consortium name="Ensembl"/>
        </authorList>
    </citation>
    <scope>IDENTIFICATION</scope>
</reference>
<dbReference type="SUPFAM" id="SSF51338">
    <property type="entry name" value="Composite domain of metallo-dependent hydrolases"/>
    <property type="match status" value="1"/>
</dbReference>
<accession>A0A8D0EUE2</accession>
<evidence type="ECO:0008006" key="4">
    <source>
        <dbReference type="Google" id="ProtNLM"/>
    </source>
</evidence>
<dbReference type="Ensembl" id="ENSSOCT00000006924.1">
    <property type="protein sequence ID" value="ENSSOCP00000006756.1"/>
    <property type="gene ID" value="ENSSOCG00000005168.1"/>
</dbReference>
<dbReference type="PANTHER" id="PTHR11113:SF14">
    <property type="entry name" value="N-ACETYLGLUCOSAMINE-6-PHOSPHATE DEACETYLASE"/>
    <property type="match status" value="1"/>
</dbReference>
<dbReference type="InterPro" id="IPR032466">
    <property type="entry name" value="Metal_Hydrolase"/>
</dbReference>
<dbReference type="SUPFAM" id="SSF51556">
    <property type="entry name" value="Metallo-dependent hydrolases"/>
    <property type="match status" value="1"/>
</dbReference>
<dbReference type="Gene3D" id="3.20.20.140">
    <property type="entry name" value="Metal-dependent hydrolases"/>
    <property type="match status" value="1"/>
</dbReference>
<dbReference type="GO" id="GO:0008448">
    <property type="term" value="F:N-acetylglucosamine-6-phosphate deacetylase activity"/>
    <property type="evidence" value="ECO:0007669"/>
    <property type="project" value="TreeGrafter"/>
</dbReference>
<dbReference type="AlphaFoldDB" id="A0A8D0EUE2"/>
<keyword evidence="3" id="KW-1185">Reference proteome</keyword>
<organism evidence="2 3">
    <name type="scientific">Strix occidentalis caurina</name>
    <name type="common">northern spotted owl</name>
    <dbReference type="NCBI Taxonomy" id="311401"/>
    <lineage>
        <taxon>Eukaryota</taxon>
        <taxon>Metazoa</taxon>
        <taxon>Chordata</taxon>
        <taxon>Craniata</taxon>
        <taxon>Vertebrata</taxon>
        <taxon>Euteleostomi</taxon>
        <taxon>Archelosauria</taxon>
        <taxon>Archosauria</taxon>
        <taxon>Dinosauria</taxon>
        <taxon>Saurischia</taxon>
        <taxon>Theropoda</taxon>
        <taxon>Coelurosauria</taxon>
        <taxon>Aves</taxon>
        <taxon>Neognathae</taxon>
        <taxon>Neoaves</taxon>
        <taxon>Telluraves</taxon>
        <taxon>Strigiformes</taxon>
        <taxon>Strigidae</taxon>
        <taxon>Strix</taxon>
    </lineage>
</organism>
<dbReference type="Proteomes" id="UP000694551">
    <property type="component" value="Unplaced"/>
</dbReference>
<evidence type="ECO:0000313" key="3">
    <source>
        <dbReference type="Proteomes" id="UP000694551"/>
    </source>
</evidence>
<dbReference type="PANTHER" id="PTHR11113">
    <property type="entry name" value="N-ACETYLGLUCOSAMINE-6-PHOSPHATE DEACETYLASE"/>
    <property type="match status" value="1"/>
</dbReference>
<dbReference type="InterPro" id="IPR011059">
    <property type="entry name" value="Metal-dep_hydrolase_composite"/>
</dbReference>
<dbReference type="GO" id="GO:0006046">
    <property type="term" value="P:N-acetylglucosamine catabolic process"/>
    <property type="evidence" value="ECO:0007669"/>
    <property type="project" value="TreeGrafter"/>
</dbReference>
<keyword evidence="1" id="KW-0378">Hydrolase</keyword>
<name>A0A8D0EUE2_STROC</name>
<protein>
    <recommendedName>
        <fullName evidence="4">N-acetylglucosamine-6-phosphate deacetylase</fullName>
    </recommendedName>
</protein>
<proteinExistence type="predicted"/>
<reference evidence="2" key="2">
    <citation type="submission" date="2025-09" db="UniProtKB">
        <authorList>
            <consortium name="Ensembl"/>
        </authorList>
    </citation>
    <scope>IDENTIFICATION</scope>
</reference>